<name>A0A1F6TCV0_9PROT</name>
<dbReference type="UniPathway" id="UPA00219"/>
<evidence type="ECO:0000256" key="11">
    <source>
        <dbReference type="ARBA" id="ARBA00023306"/>
    </source>
</evidence>
<dbReference type="GO" id="GO:0009252">
    <property type="term" value="P:peptidoglycan biosynthetic process"/>
    <property type="evidence" value="ECO:0007669"/>
    <property type="project" value="UniProtKB-UniRule"/>
</dbReference>
<comment type="pathway">
    <text evidence="2 14">Cell wall biogenesis; peptidoglycan biosynthesis.</text>
</comment>
<evidence type="ECO:0000256" key="7">
    <source>
        <dbReference type="ARBA" id="ARBA00022741"/>
    </source>
</evidence>
<feature type="domain" description="Mur ligase C-terminal" evidence="16">
    <location>
        <begin position="313"/>
        <end position="448"/>
    </location>
</feature>
<dbReference type="GO" id="GO:0008763">
    <property type="term" value="F:UDP-N-acetylmuramate-L-alanine ligase activity"/>
    <property type="evidence" value="ECO:0007669"/>
    <property type="project" value="UniProtKB-UniRule"/>
</dbReference>
<evidence type="ECO:0000256" key="5">
    <source>
        <dbReference type="ARBA" id="ARBA00022598"/>
    </source>
</evidence>
<sequence length="467" mass="49203">MRNWVKRVHFVGIGGAGMCGIAEVLHNLKFQVSGSDARASAATQRLESLGVTVNIGHDPRLVAGADVVVASSAVAEANPEVAAARAAKIPVIPRAEMLGELMRLQHGVAIAGTHGKTTTTSLVASCLAEGGLDPTFVIGGRLNSVGANARLGHGEYLVAEADESDASFLHLSPFMAVVTNIDADHMGAYGGDFNRLKQAFVEFLHNLPFYGLAVLCADDPVVREIIPSVHKPVRTYGIDAMADVRADDITQDGLKMRFTAVLGAGDERLRITLNQPGRHNVLNALAAITCAHELGVGADAIVRALGNFAGIGRRFQVNGRAALDGGDVILVDDYAHHPREIAATVDAARRGWPGRRLVVVFQPHRYTRTHDLLDDFCAVLSELDVLLVTEVYAAGEQPIGGADGRALCRAIRARGKAEPVFVADVNALPEVLRGVLRGNDVLLTLGAGNIGAVAAALPRALGARKTA</sequence>
<comment type="subcellular location">
    <subcellularLocation>
        <location evidence="1 14">Cytoplasm</location>
    </subcellularLocation>
</comment>
<keyword evidence="9 14" id="KW-0133">Cell shape</keyword>
<evidence type="ECO:0000256" key="2">
    <source>
        <dbReference type="ARBA" id="ARBA00004752"/>
    </source>
</evidence>
<dbReference type="SUPFAM" id="SSF53244">
    <property type="entry name" value="MurD-like peptide ligases, peptide-binding domain"/>
    <property type="match status" value="1"/>
</dbReference>
<evidence type="ECO:0000256" key="13">
    <source>
        <dbReference type="ARBA" id="ARBA00047833"/>
    </source>
</evidence>
<dbReference type="InterPro" id="IPR004101">
    <property type="entry name" value="Mur_ligase_C"/>
</dbReference>
<dbReference type="PANTHER" id="PTHR43445:SF3">
    <property type="entry name" value="UDP-N-ACETYLMURAMATE--L-ALANINE LIGASE"/>
    <property type="match status" value="1"/>
</dbReference>
<evidence type="ECO:0000256" key="4">
    <source>
        <dbReference type="ARBA" id="ARBA00022490"/>
    </source>
</evidence>
<evidence type="ECO:0000259" key="15">
    <source>
        <dbReference type="Pfam" id="PF01225"/>
    </source>
</evidence>
<dbReference type="Gene3D" id="3.40.50.720">
    <property type="entry name" value="NAD(P)-binding Rossmann-like Domain"/>
    <property type="match status" value="1"/>
</dbReference>
<reference evidence="18 19" key="1">
    <citation type="journal article" date="2016" name="Nat. Commun.">
        <title>Thousands of microbial genomes shed light on interconnected biogeochemical processes in an aquifer system.</title>
        <authorList>
            <person name="Anantharaman K."/>
            <person name="Brown C.T."/>
            <person name="Hug L.A."/>
            <person name="Sharon I."/>
            <person name="Castelle C.J."/>
            <person name="Probst A.J."/>
            <person name="Thomas B.C."/>
            <person name="Singh A."/>
            <person name="Wilkins M.J."/>
            <person name="Karaoz U."/>
            <person name="Brodie E.L."/>
            <person name="Williams K.H."/>
            <person name="Hubbard S.S."/>
            <person name="Banfield J.F."/>
        </authorList>
    </citation>
    <scope>NUCLEOTIDE SEQUENCE [LARGE SCALE GENOMIC DNA]</scope>
</reference>
<organism evidence="18 19">
    <name type="scientific">Candidatus Muproteobacteria bacterium RBG_16_65_31</name>
    <dbReference type="NCBI Taxonomy" id="1817759"/>
    <lineage>
        <taxon>Bacteria</taxon>
        <taxon>Pseudomonadati</taxon>
        <taxon>Pseudomonadota</taxon>
        <taxon>Candidatus Muproteobacteria</taxon>
    </lineage>
</organism>
<dbReference type="InterPro" id="IPR036615">
    <property type="entry name" value="Mur_ligase_C_dom_sf"/>
</dbReference>
<dbReference type="PANTHER" id="PTHR43445">
    <property type="entry name" value="UDP-N-ACETYLMURAMATE--L-ALANINE LIGASE-RELATED"/>
    <property type="match status" value="1"/>
</dbReference>
<dbReference type="SUPFAM" id="SSF53623">
    <property type="entry name" value="MurD-like peptide ligases, catalytic domain"/>
    <property type="match status" value="1"/>
</dbReference>
<comment type="similarity">
    <text evidence="14">Belongs to the MurCDEF family.</text>
</comment>
<dbReference type="Pfam" id="PF01225">
    <property type="entry name" value="Mur_ligase"/>
    <property type="match status" value="1"/>
</dbReference>
<dbReference type="GO" id="GO:0005737">
    <property type="term" value="C:cytoplasm"/>
    <property type="evidence" value="ECO:0007669"/>
    <property type="project" value="UniProtKB-SubCell"/>
</dbReference>
<keyword evidence="11 14" id="KW-0131">Cell cycle</keyword>
<comment type="catalytic activity">
    <reaction evidence="13 14">
        <text>UDP-N-acetyl-alpha-D-muramate + L-alanine + ATP = UDP-N-acetyl-alpha-D-muramoyl-L-alanine + ADP + phosphate + H(+)</text>
        <dbReference type="Rhea" id="RHEA:23372"/>
        <dbReference type="ChEBI" id="CHEBI:15378"/>
        <dbReference type="ChEBI" id="CHEBI:30616"/>
        <dbReference type="ChEBI" id="CHEBI:43474"/>
        <dbReference type="ChEBI" id="CHEBI:57972"/>
        <dbReference type="ChEBI" id="CHEBI:70757"/>
        <dbReference type="ChEBI" id="CHEBI:83898"/>
        <dbReference type="ChEBI" id="CHEBI:456216"/>
        <dbReference type="EC" id="6.3.2.8"/>
    </reaction>
</comment>
<dbReference type="HAMAP" id="MF_00046">
    <property type="entry name" value="MurC"/>
    <property type="match status" value="1"/>
</dbReference>
<dbReference type="InterPro" id="IPR000713">
    <property type="entry name" value="Mur_ligase_N"/>
</dbReference>
<dbReference type="GO" id="GO:0008360">
    <property type="term" value="P:regulation of cell shape"/>
    <property type="evidence" value="ECO:0007669"/>
    <property type="project" value="UniProtKB-KW"/>
</dbReference>
<dbReference type="Pfam" id="PF08245">
    <property type="entry name" value="Mur_ligase_M"/>
    <property type="match status" value="1"/>
</dbReference>
<comment type="caution">
    <text evidence="18">The sequence shown here is derived from an EMBL/GenBank/DDBJ whole genome shotgun (WGS) entry which is preliminary data.</text>
</comment>
<keyword evidence="12 14" id="KW-0961">Cell wall biogenesis/degradation</keyword>
<evidence type="ECO:0000256" key="12">
    <source>
        <dbReference type="ARBA" id="ARBA00023316"/>
    </source>
</evidence>
<proteinExistence type="inferred from homology"/>
<dbReference type="Gene3D" id="3.40.1190.10">
    <property type="entry name" value="Mur-like, catalytic domain"/>
    <property type="match status" value="1"/>
</dbReference>
<evidence type="ECO:0000259" key="16">
    <source>
        <dbReference type="Pfam" id="PF02875"/>
    </source>
</evidence>
<dbReference type="GO" id="GO:0051301">
    <property type="term" value="P:cell division"/>
    <property type="evidence" value="ECO:0007669"/>
    <property type="project" value="UniProtKB-KW"/>
</dbReference>
<evidence type="ECO:0000256" key="10">
    <source>
        <dbReference type="ARBA" id="ARBA00022984"/>
    </source>
</evidence>
<protein>
    <recommendedName>
        <fullName evidence="3 14">UDP-N-acetylmuramate--L-alanine ligase</fullName>
        <ecNumber evidence="3 14">6.3.2.8</ecNumber>
    </recommendedName>
    <alternativeName>
        <fullName evidence="14">UDP-N-acetylmuramoyl-L-alanine synthetase</fullName>
    </alternativeName>
</protein>
<dbReference type="SUPFAM" id="SSF51984">
    <property type="entry name" value="MurCD N-terminal domain"/>
    <property type="match status" value="1"/>
</dbReference>
<gene>
    <name evidence="14" type="primary">murC</name>
    <name evidence="18" type="ORF">A2V92_01680</name>
</gene>
<dbReference type="GO" id="GO:0005524">
    <property type="term" value="F:ATP binding"/>
    <property type="evidence" value="ECO:0007669"/>
    <property type="project" value="UniProtKB-UniRule"/>
</dbReference>
<accession>A0A1F6TCV0</accession>
<dbReference type="FunFam" id="3.40.1190.10:FF:000001">
    <property type="entry name" value="UDP-N-acetylmuramate--L-alanine ligase"/>
    <property type="match status" value="1"/>
</dbReference>
<feature type="binding site" evidence="14">
    <location>
        <begin position="112"/>
        <end position="118"/>
    </location>
    <ligand>
        <name>ATP</name>
        <dbReference type="ChEBI" id="CHEBI:30616"/>
    </ligand>
</feature>
<dbReference type="InterPro" id="IPR005758">
    <property type="entry name" value="UDP-N-AcMur_Ala_ligase_MurC"/>
</dbReference>
<dbReference type="Gene3D" id="3.90.190.20">
    <property type="entry name" value="Mur ligase, C-terminal domain"/>
    <property type="match status" value="1"/>
</dbReference>
<evidence type="ECO:0000259" key="17">
    <source>
        <dbReference type="Pfam" id="PF08245"/>
    </source>
</evidence>
<evidence type="ECO:0000256" key="1">
    <source>
        <dbReference type="ARBA" id="ARBA00004496"/>
    </source>
</evidence>
<keyword evidence="8 14" id="KW-0067">ATP-binding</keyword>
<dbReference type="EMBL" id="MFST01000136">
    <property type="protein sequence ID" value="OGI42885.1"/>
    <property type="molecule type" value="Genomic_DNA"/>
</dbReference>
<keyword evidence="4 14" id="KW-0963">Cytoplasm</keyword>
<evidence type="ECO:0000256" key="8">
    <source>
        <dbReference type="ARBA" id="ARBA00022840"/>
    </source>
</evidence>
<keyword evidence="10 14" id="KW-0573">Peptidoglycan synthesis</keyword>
<feature type="domain" description="Mur ligase N-terminal catalytic" evidence="15">
    <location>
        <begin position="8"/>
        <end position="105"/>
    </location>
</feature>
<dbReference type="InterPro" id="IPR036565">
    <property type="entry name" value="Mur-like_cat_sf"/>
</dbReference>
<dbReference type="AlphaFoldDB" id="A0A1F6TCV0"/>
<evidence type="ECO:0000256" key="9">
    <source>
        <dbReference type="ARBA" id="ARBA00022960"/>
    </source>
</evidence>
<dbReference type="GO" id="GO:0071555">
    <property type="term" value="P:cell wall organization"/>
    <property type="evidence" value="ECO:0007669"/>
    <property type="project" value="UniProtKB-KW"/>
</dbReference>
<dbReference type="Pfam" id="PF02875">
    <property type="entry name" value="Mur_ligase_C"/>
    <property type="match status" value="1"/>
</dbReference>
<dbReference type="NCBIfam" id="TIGR01082">
    <property type="entry name" value="murC"/>
    <property type="match status" value="1"/>
</dbReference>
<comment type="function">
    <text evidence="14">Cell wall formation.</text>
</comment>
<keyword evidence="6 14" id="KW-0132">Cell division</keyword>
<evidence type="ECO:0000256" key="3">
    <source>
        <dbReference type="ARBA" id="ARBA00012211"/>
    </source>
</evidence>
<dbReference type="InterPro" id="IPR013221">
    <property type="entry name" value="Mur_ligase_cen"/>
</dbReference>
<evidence type="ECO:0000256" key="6">
    <source>
        <dbReference type="ARBA" id="ARBA00022618"/>
    </source>
</evidence>
<evidence type="ECO:0000313" key="18">
    <source>
        <dbReference type="EMBL" id="OGI42885.1"/>
    </source>
</evidence>
<dbReference type="EC" id="6.3.2.8" evidence="3 14"/>
<dbReference type="Proteomes" id="UP000179344">
    <property type="component" value="Unassembled WGS sequence"/>
</dbReference>
<feature type="domain" description="Mur ligase central" evidence="17">
    <location>
        <begin position="110"/>
        <end position="291"/>
    </location>
</feature>
<evidence type="ECO:0000313" key="19">
    <source>
        <dbReference type="Proteomes" id="UP000179344"/>
    </source>
</evidence>
<keyword evidence="7 14" id="KW-0547">Nucleotide-binding</keyword>
<keyword evidence="5 14" id="KW-0436">Ligase</keyword>
<evidence type="ECO:0000256" key="14">
    <source>
        <dbReference type="HAMAP-Rule" id="MF_00046"/>
    </source>
</evidence>
<dbReference type="InterPro" id="IPR050061">
    <property type="entry name" value="MurCDEF_pg_biosynth"/>
</dbReference>